<keyword evidence="3 6" id="KW-0812">Transmembrane</keyword>
<feature type="transmembrane region" description="Helical" evidence="6">
    <location>
        <begin position="161"/>
        <end position="189"/>
    </location>
</feature>
<evidence type="ECO:0000313" key="7">
    <source>
        <dbReference type="EMBL" id="NWF47536.1"/>
    </source>
</evidence>
<keyword evidence="8" id="KW-1185">Reference proteome</keyword>
<comment type="caution">
    <text evidence="7">The sequence shown here is derived from an EMBL/GenBank/DDBJ whole genome shotgun (WGS) entry which is preliminary data.</text>
</comment>
<evidence type="ECO:0000313" key="8">
    <source>
        <dbReference type="Proteomes" id="UP000545507"/>
    </source>
</evidence>
<evidence type="ECO:0000256" key="3">
    <source>
        <dbReference type="ARBA" id="ARBA00022692"/>
    </source>
</evidence>
<accession>A0A7Y8KZP3</accession>
<evidence type="ECO:0000256" key="6">
    <source>
        <dbReference type="SAM" id="Phobius"/>
    </source>
</evidence>
<feature type="transmembrane region" description="Helical" evidence="6">
    <location>
        <begin position="62"/>
        <end position="79"/>
    </location>
</feature>
<dbReference type="GO" id="GO:0016020">
    <property type="term" value="C:membrane"/>
    <property type="evidence" value="ECO:0007669"/>
    <property type="project" value="UniProtKB-SubCell"/>
</dbReference>
<dbReference type="Pfam" id="PF01594">
    <property type="entry name" value="AI-2E_transport"/>
    <property type="match status" value="1"/>
</dbReference>
<sequence>MMQTAVRPALPTQKRAMNTRNELPPPSLMPAPPPRIGYIRPMALVLFLGALVLLAFRLSDLLLMLFGAVIVAVALRALAQPLGRYLRLPPRLAVGVAVTLAVVGIVLGSWLVGDRLVEQFDDLARKLPAAIAKLVSWARERTIGEALWKVWRGTNADDVPWASVAVAATQALSAVGGIGLVLVVGVYLASDPLMYREGLVRLVPPAYRGRVDDALLASGHALSRWLLGQGISMLFVGTSTAIGLALLGLPLALTLGLVAGALAFIPFFGPIASGVLAVLLAFMQGPELALYVAILCVVIQQIEGNLLMPVVQRWAVELPPVLGITAAVIFGLLFGLPGVILASPLMVVAMVLVRMLYVEGVLES</sequence>
<comment type="similarity">
    <text evidence="2">Belongs to the autoinducer-2 exporter (AI-2E) (TC 2.A.86) family.</text>
</comment>
<dbReference type="InterPro" id="IPR002549">
    <property type="entry name" value="AI-2E-like"/>
</dbReference>
<dbReference type="AlphaFoldDB" id="A0A7Y8KZP3"/>
<protein>
    <submittedName>
        <fullName evidence="7">AI-2E family transporter</fullName>
    </submittedName>
</protein>
<evidence type="ECO:0000256" key="4">
    <source>
        <dbReference type="ARBA" id="ARBA00022989"/>
    </source>
</evidence>
<feature type="transmembrane region" description="Helical" evidence="6">
    <location>
        <begin position="320"/>
        <end position="353"/>
    </location>
</feature>
<name>A0A7Y8KZP3_9BURK</name>
<feature type="transmembrane region" description="Helical" evidence="6">
    <location>
        <begin position="288"/>
        <end position="308"/>
    </location>
</feature>
<dbReference type="PANTHER" id="PTHR21716:SF62">
    <property type="entry name" value="TRANSPORT PROTEIN YDBI-RELATED"/>
    <property type="match status" value="1"/>
</dbReference>
<dbReference type="Proteomes" id="UP000545507">
    <property type="component" value="Unassembled WGS sequence"/>
</dbReference>
<evidence type="ECO:0000256" key="2">
    <source>
        <dbReference type="ARBA" id="ARBA00009773"/>
    </source>
</evidence>
<gene>
    <name evidence="7" type="ORF">F3K02_20110</name>
</gene>
<dbReference type="EMBL" id="VYGV01000016">
    <property type="protein sequence ID" value="NWF47536.1"/>
    <property type="molecule type" value="Genomic_DNA"/>
</dbReference>
<reference evidence="7 8" key="1">
    <citation type="submission" date="2019-09" db="EMBL/GenBank/DDBJ databases">
        <title>Hydrogenophaga aromatica sp. nov., isolated from a para-xylene-degrading enrichment culture.</title>
        <authorList>
            <person name="Tancsics A."/>
            <person name="Banerjee S."/>
        </authorList>
    </citation>
    <scope>NUCLEOTIDE SEQUENCE [LARGE SCALE GENOMIC DNA]</scope>
    <source>
        <strain evidence="7 8">D2P1</strain>
    </source>
</reference>
<keyword evidence="5 6" id="KW-0472">Membrane</keyword>
<feature type="transmembrane region" description="Helical" evidence="6">
    <location>
        <begin position="91"/>
        <end position="112"/>
    </location>
</feature>
<evidence type="ECO:0000256" key="1">
    <source>
        <dbReference type="ARBA" id="ARBA00004141"/>
    </source>
</evidence>
<dbReference type="GO" id="GO:0055085">
    <property type="term" value="P:transmembrane transport"/>
    <property type="evidence" value="ECO:0007669"/>
    <property type="project" value="TreeGrafter"/>
</dbReference>
<proteinExistence type="inferred from homology"/>
<keyword evidence="4 6" id="KW-1133">Transmembrane helix</keyword>
<evidence type="ECO:0000256" key="5">
    <source>
        <dbReference type="ARBA" id="ARBA00023136"/>
    </source>
</evidence>
<feature type="transmembrane region" description="Helical" evidence="6">
    <location>
        <begin position="259"/>
        <end position="281"/>
    </location>
</feature>
<feature type="transmembrane region" description="Helical" evidence="6">
    <location>
        <begin position="231"/>
        <end position="253"/>
    </location>
</feature>
<feature type="transmembrane region" description="Helical" evidence="6">
    <location>
        <begin position="38"/>
        <end position="56"/>
    </location>
</feature>
<dbReference type="PANTHER" id="PTHR21716">
    <property type="entry name" value="TRANSMEMBRANE PROTEIN"/>
    <property type="match status" value="1"/>
</dbReference>
<comment type="subcellular location">
    <subcellularLocation>
        <location evidence="1">Membrane</location>
        <topology evidence="1">Multi-pass membrane protein</topology>
    </subcellularLocation>
</comment>
<organism evidence="7 8">
    <name type="scientific">Hydrogenophaga aromaticivorans</name>
    <dbReference type="NCBI Taxonomy" id="2610898"/>
    <lineage>
        <taxon>Bacteria</taxon>
        <taxon>Pseudomonadati</taxon>
        <taxon>Pseudomonadota</taxon>
        <taxon>Betaproteobacteria</taxon>
        <taxon>Burkholderiales</taxon>
        <taxon>Comamonadaceae</taxon>
        <taxon>Hydrogenophaga</taxon>
    </lineage>
</organism>